<dbReference type="Gene3D" id="3.10.310.10">
    <property type="entry name" value="Diaminopimelate Epimerase, Chain A, domain 1"/>
    <property type="match status" value="2"/>
</dbReference>
<gene>
    <name evidence="3" type="ORF">OPV22_026361</name>
</gene>
<keyword evidence="4" id="KW-1185">Reference proteome</keyword>
<dbReference type="NCBIfam" id="TIGR00654">
    <property type="entry name" value="PhzF_family"/>
    <property type="match status" value="1"/>
</dbReference>
<dbReference type="GO" id="GO:0016853">
    <property type="term" value="F:isomerase activity"/>
    <property type="evidence" value="ECO:0007669"/>
    <property type="project" value="UniProtKB-KW"/>
</dbReference>
<dbReference type="InterPro" id="IPR003719">
    <property type="entry name" value="Phenazine_PhzF-like"/>
</dbReference>
<dbReference type="PANTHER" id="PTHR13774">
    <property type="entry name" value="PHENAZINE BIOSYNTHESIS PROTEIN"/>
    <property type="match status" value="1"/>
</dbReference>
<evidence type="ECO:0000256" key="1">
    <source>
        <dbReference type="ARBA" id="ARBA00008270"/>
    </source>
</evidence>
<evidence type="ECO:0000313" key="4">
    <source>
        <dbReference type="Proteomes" id="UP001222027"/>
    </source>
</evidence>
<comment type="similarity">
    <text evidence="1">Belongs to the PhzF family.</text>
</comment>
<evidence type="ECO:0008006" key="5">
    <source>
        <dbReference type="Google" id="ProtNLM"/>
    </source>
</evidence>
<name>A0AAV8QF72_ENSVE</name>
<dbReference type="Proteomes" id="UP001222027">
    <property type="component" value="Unassembled WGS sequence"/>
</dbReference>
<proteinExistence type="inferred from homology"/>
<dbReference type="SUPFAM" id="SSF54506">
    <property type="entry name" value="Diaminopimelate epimerase-like"/>
    <property type="match status" value="1"/>
</dbReference>
<dbReference type="Pfam" id="PF02567">
    <property type="entry name" value="PhzC-PhzF"/>
    <property type="match status" value="1"/>
</dbReference>
<keyword evidence="2" id="KW-0413">Isomerase</keyword>
<sequence length="607" mass="65993">MAKRAVRYAVIDAFTGSPFKGNPAAVCLLDSSSPEEEVSDEWMQSVATEFNISETCFVSRAISDVGAGSDGPSSGACLPRFSLRWFTPVAEVKLCGHGTLAAAHFLWTSGLVSSTVIEFATKSGILTAKKVIRSNLLGAPNVALNEAGEKFSIELDFPVIPVGGCNAAETPSITETLNGASIVNIQKTDTSYDLIVELSSGKEVVDLHPNFDEIQKCAGNGLIVTAPAPPGSEYDIFTRFFCPKFGINEDPVCGSAHCALAPYWSKKLGKTNLIAYMASPRGGRLDLQLVEETQRVYIRGEAVTVMVGSLMSNLMQLPDQARAISLNIVPVPGSEKSSVSQHFISPQIHYMQVFSNSVNELYTDAPSSDPRQLCTIPAENILGDFVLPNSRMDAAKSYYGSQTRNLFQHFKFIENPLLNQLNNSSIDNVNTTVVNTPYFTKKESTSYIGKALSLVQNGEISTSATIPRSHALTKENSDEWRENTIEIHSREMVHSREDKARAATKNRLRRARIAEGIKALQNSIPFPGQVVSQSRLNGEAAIYPFVYIEGYGHYLLHQQQCGDEPLEEAMGQLMESNMQAALDLLGSKGLIILPPTGPSVCMLPSSH</sequence>
<evidence type="ECO:0000313" key="3">
    <source>
        <dbReference type="EMBL" id="KAJ8472018.1"/>
    </source>
</evidence>
<dbReference type="GO" id="GO:0005737">
    <property type="term" value="C:cytoplasm"/>
    <property type="evidence" value="ECO:0007669"/>
    <property type="project" value="TreeGrafter"/>
</dbReference>
<evidence type="ECO:0000256" key="2">
    <source>
        <dbReference type="ARBA" id="ARBA00023235"/>
    </source>
</evidence>
<reference evidence="3 4" key="1">
    <citation type="submission" date="2022-12" db="EMBL/GenBank/DDBJ databases">
        <title>Chromosome-scale assembly of the Ensete ventricosum genome.</title>
        <authorList>
            <person name="Dussert Y."/>
            <person name="Stocks J."/>
            <person name="Wendawek A."/>
            <person name="Woldeyes F."/>
            <person name="Nichols R.A."/>
            <person name="Borrell J.S."/>
        </authorList>
    </citation>
    <scope>NUCLEOTIDE SEQUENCE [LARGE SCALE GENOMIC DNA]</scope>
    <source>
        <strain evidence="4">cv. Maze</strain>
        <tissue evidence="3">Seeds</tissue>
    </source>
</reference>
<dbReference type="EMBL" id="JAQQAF010000007">
    <property type="protein sequence ID" value="KAJ8472018.1"/>
    <property type="molecule type" value="Genomic_DNA"/>
</dbReference>
<protein>
    <recommendedName>
        <fullName evidence="5">BHLH domain-containing protein</fullName>
    </recommendedName>
</protein>
<dbReference type="AlphaFoldDB" id="A0AAV8QF72"/>
<comment type="caution">
    <text evidence="3">The sequence shown here is derived from an EMBL/GenBank/DDBJ whole genome shotgun (WGS) entry which is preliminary data.</text>
</comment>
<dbReference type="PANTHER" id="PTHR13774:SF17">
    <property type="entry name" value="PHENAZINE BIOSYNTHESIS-LIKE DOMAIN-CONTAINING PROTEIN"/>
    <property type="match status" value="1"/>
</dbReference>
<accession>A0AAV8QF72</accession>
<organism evidence="3 4">
    <name type="scientific">Ensete ventricosum</name>
    <name type="common">Abyssinian banana</name>
    <name type="synonym">Musa ensete</name>
    <dbReference type="NCBI Taxonomy" id="4639"/>
    <lineage>
        <taxon>Eukaryota</taxon>
        <taxon>Viridiplantae</taxon>
        <taxon>Streptophyta</taxon>
        <taxon>Embryophyta</taxon>
        <taxon>Tracheophyta</taxon>
        <taxon>Spermatophyta</taxon>
        <taxon>Magnoliopsida</taxon>
        <taxon>Liliopsida</taxon>
        <taxon>Zingiberales</taxon>
        <taxon>Musaceae</taxon>
        <taxon>Ensete</taxon>
    </lineage>
</organism>